<evidence type="ECO:0000256" key="4">
    <source>
        <dbReference type="RuleBase" id="RU000461"/>
    </source>
</evidence>
<dbReference type="EMBL" id="JNBR01000485">
    <property type="protein sequence ID" value="OQR92009.1"/>
    <property type="molecule type" value="Genomic_DNA"/>
</dbReference>
<evidence type="ECO:0008006" key="7">
    <source>
        <dbReference type="Google" id="ProtNLM"/>
    </source>
</evidence>
<dbReference type="InterPro" id="IPR001128">
    <property type="entry name" value="Cyt_P450"/>
</dbReference>
<organism evidence="5 6">
    <name type="scientific">Achlya hypogyna</name>
    <name type="common">Oomycete</name>
    <name type="synonym">Protoachlya hypogyna</name>
    <dbReference type="NCBI Taxonomy" id="1202772"/>
    <lineage>
        <taxon>Eukaryota</taxon>
        <taxon>Sar</taxon>
        <taxon>Stramenopiles</taxon>
        <taxon>Oomycota</taxon>
        <taxon>Saprolegniomycetes</taxon>
        <taxon>Saprolegniales</taxon>
        <taxon>Achlyaceae</taxon>
        <taxon>Achlya</taxon>
    </lineage>
</organism>
<keyword evidence="4" id="KW-0560">Oxidoreductase</keyword>
<dbReference type="Proteomes" id="UP000243579">
    <property type="component" value="Unassembled WGS sequence"/>
</dbReference>
<dbReference type="AlphaFoldDB" id="A0A1V9Z1X6"/>
<evidence type="ECO:0000313" key="6">
    <source>
        <dbReference type="Proteomes" id="UP000243579"/>
    </source>
</evidence>
<dbReference type="Pfam" id="PF00067">
    <property type="entry name" value="p450"/>
    <property type="match status" value="1"/>
</dbReference>
<keyword evidence="3 4" id="KW-0349">Heme</keyword>
<dbReference type="InterPro" id="IPR036396">
    <property type="entry name" value="Cyt_P450_sf"/>
</dbReference>
<dbReference type="GO" id="GO:0005506">
    <property type="term" value="F:iron ion binding"/>
    <property type="evidence" value="ECO:0007669"/>
    <property type="project" value="InterPro"/>
</dbReference>
<dbReference type="GO" id="GO:0020037">
    <property type="term" value="F:heme binding"/>
    <property type="evidence" value="ECO:0007669"/>
    <property type="project" value="InterPro"/>
</dbReference>
<dbReference type="InterPro" id="IPR050121">
    <property type="entry name" value="Cytochrome_P450_monoxygenase"/>
</dbReference>
<dbReference type="InterPro" id="IPR017972">
    <property type="entry name" value="Cyt_P450_CS"/>
</dbReference>
<dbReference type="OrthoDB" id="2843at2759"/>
<comment type="caution">
    <text evidence="5">The sequence shown here is derived from an EMBL/GenBank/DDBJ whole genome shotgun (WGS) entry which is preliminary data.</text>
</comment>
<dbReference type="PROSITE" id="PS00086">
    <property type="entry name" value="CYTOCHROME_P450"/>
    <property type="match status" value="1"/>
</dbReference>
<proteinExistence type="inferred from homology"/>
<dbReference type="PRINTS" id="PR00385">
    <property type="entry name" value="P450"/>
</dbReference>
<comment type="similarity">
    <text evidence="2 4">Belongs to the cytochrome P450 family.</text>
</comment>
<name>A0A1V9Z1X6_ACHHY</name>
<dbReference type="GO" id="GO:0016705">
    <property type="term" value="F:oxidoreductase activity, acting on paired donors, with incorporation or reduction of molecular oxygen"/>
    <property type="evidence" value="ECO:0007669"/>
    <property type="project" value="InterPro"/>
</dbReference>
<dbReference type="PRINTS" id="PR00463">
    <property type="entry name" value="EP450I"/>
</dbReference>
<dbReference type="PANTHER" id="PTHR24305">
    <property type="entry name" value="CYTOCHROME P450"/>
    <property type="match status" value="1"/>
</dbReference>
<keyword evidence="6" id="KW-1185">Reference proteome</keyword>
<dbReference type="GO" id="GO:0004497">
    <property type="term" value="F:monooxygenase activity"/>
    <property type="evidence" value="ECO:0007669"/>
    <property type="project" value="UniProtKB-KW"/>
</dbReference>
<dbReference type="STRING" id="1202772.A0A1V9Z1X6"/>
<evidence type="ECO:0000256" key="1">
    <source>
        <dbReference type="ARBA" id="ARBA00001971"/>
    </source>
</evidence>
<keyword evidence="4" id="KW-0503">Monooxygenase</keyword>
<keyword evidence="3 4" id="KW-0479">Metal-binding</keyword>
<protein>
    <recommendedName>
        <fullName evidence="7">Cytochrome P450</fullName>
    </recommendedName>
</protein>
<evidence type="ECO:0000256" key="3">
    <source>
        <dbReference type="PIRSR" id="PIRSR602401-1"/>
    </source>
</evidence>
<accession>A0A1V9Z1X6</accession>
<gene>
    <name evidence="5" type="ORF">ACHHYP_04139</name>
</gene>
<evidence type="ECO:0000313" key="5">
    <source>
        <dbReference type="EMBL" id="OQR92009.1"/>
    </source>
</evidence>
<feature type="binding site" description="axial binding residue" evidence="3">
    <location>
        <position position="452"/>
    </location>
    <ligand>
        <name>heme</name>
        <dbReference type="ChEBI" id="CHEBI:30413"/>
    </ligand>
    <ligandPart>
        <name>Fe</name>
        <dbReference type="ChEBI" id="CHEBI:18248"/>
    </ligandPart>
</feature>
<keyword evidence="3 4" id="KW-0408">Iron</keyword>
<dbReference type="SUPFAM" id="SSF48264">
    <property type="entry name" value="Cytochrome P450"/>
    <property type="match status" value="1"/>
</dbReference>
<sequence>MLLVIAWAQSELAARLPLALAVCALGFLWSRRDPYAHIPGPPSTSWLFGSGREAMDFSRWAKGEFAEPGLSWLIKYGSVYHYRVLHIHRVVVADPDALKHVLVVHSKNYPRASITRIMVRKLFGGDGLLSSEGRDHATQRKLFNPHFSASSIKSMLAIFHRHTDVFMQQLVVGQPLDLQNLFTKLTLDVIGVSAFGFDFESLRESNAREIQAYANLNLTPTAVGVLGYVFLPGFELLPLTANRRRAAARRVLNSVVDRVLEQKLTTLDKQGAVTDILDLILKDASEMPMADIRAHLLTFMTAGHETTGNTLGWTVGNIASHPSMAAKVRDECRRVGGACSWEQLGELPYLSAVINETLRLHPTAPLLASKLALEADDLPLSDGSTVHVPKGASIFIDLAAIHRNPRYWSQPDAFIPERFLEGSAVYEADKRLRGGKPSTYTFFPFSMGDKSCIGNRFAMTELLVVLSRLLGTYSVALTPQADMNARKQTGTIVPMCLEIVLTAL</sequence>
<dbReference type="PANTHER" id="PTHR24305:SF166">
    <property type="entry name" value="CYTOCHROME P450 12A4, MITOCHONDRIAL-RELATED"/>
    <property type="match status" value="1"/>
</dbReference>
<dbReference type="Gene3D" id="1.10.630.10">
    <property type="entry name" value="Cytochrome P450"/>
    <property type="match status" value="1"/>
</dbReference>
<reference evidence="5 6" key="1">
    <citation type="journal article" date="2014" name="Genome Biol. Evol.">
        <title>The secreted proteins of Achlya hypogyna and Thraustotheca clavata identify the ancestral oomycete secretome and reveal gene acquisitions by horizontal gene transfer.</title>
        <authorList>
            <person name="Misner I."/>
            <person name="Blouin N."/>
            <person name="Leonard G."/>
            <person name="Richards T.A."/>
            <person name="Lane C.E."/>
        </authorList>
    </citation>
    <scope>NUCLEOTIDE SEQUENCE [LARGE SCALE GENOMIC DNA]</scope>
    <source>
        <strain evidence="5 6">ATCC 48635</strain>
    </source>
</reference>
<dbReference type="InterPro" id="IPR002401">
    <property type="entry name" value="Cyt_P450_E_grp-I"/>
</dbReference>
<evidence type="ECO:0000256" key="2">
    <source>
        <dbReference type="ARBA" id="ARBA00010617"/>
    </source>
</evidence>
<comment type="cofactor">
    <cofactor evidence="1 3">
        <name>heme</name>
        <dbReference type="ChEBI" id="CHEBI:30413"/>
    </cofactor>
</comment>